<evidence type="ECO:0000313" key="2">
    <source>
        <dbReference type="Proteomes" id="UP000004621"/>
    </source>
</evidence>
<proteinExistence type="predicted"/>
<dbReference type="Proteomes" id="UP000004621">
    <property type="component" value="Unassembled WGS sequence"/>
</dbReference>
<name>A0A9W5IT80_NEISU</name>
<sequence>MNMKLRYFELDRPYVENRQRIEELMDSASLRYEEARIEDYNQNWKCRRKAFVYESKCMTSMLERLFKPVPTKDCWKIIIECMDKVCNPCIINLLGDYTVQVPFDFCTYEALDPVDKKKMLLAALVEGANRVFHKLSIPFCLLGDVVNEIERNHYENSWVWKKKKIQSTTFSIQVEHQIDKVDLFWNIENKDKSIRHLIKTCPAHEMDYGVYLGKLEVNDNFLYLLGKNNEVVSKVSINK</sequence>
<dbReference type="AlphaFoldDB" id="A0A9W5IT80"/>
<reference evidence="1 2" key="1">
    <citation type="submission" date="2010-01" db="EMBL/GenBank/DDBJ databases">
        <authorList>
            <person name="Weinstock G."/>
            <person name="Sodergren E."/>
            <person name="Clifton S."/>
            <person name="Fulton L."/>
            <person name="Fulton B."/>
            <person name="Courtney L."/>
            <person name="Fronick C."/>
            <person name="Harrison M."/>
            <person name="Strong C."/>
            <person name="Farmer C."/>
            <person name="Delahaunty K."/>
            <person name="Markovic C."/>
            <person name="Hall O."/>
            <person name="Minx P."/>
            <person name="Tomlinson C."/>
            <person name="Mitreva M."/>
            <person name="Nelson J."/>
            <person name="Hou S."/>
            <person name="Wollam A."/>
            <person name="Pepin K.H."/>
            <person name="Johnson M."/>
            <person name="Bhonagiri V."/>
            <person name="Nash W.E."/>
            <person name="Warren W."/>
            <person name="Chinwalla A."/>
            <person name="Mardis E.R."/>
            <person name="Wilson R.K."/>
        </authorList>
    </citation>
    <scope>NUCLEOTIDE SEQUENCE [LARGE SCALE GENOMIC DNA]</scope>
    <source>
        <strain evidence="1 2">NJ9703</strain>
    </source>
</reference>
<dbReference type="RefSeq" id="WP_004519030.1">
    <property type="nucleotide sequence ID" value="NZ_ACEO02000001.1"/>
</dbReference>
<protein>
    <submittedName>
        <fullName evidence="1">Uncharacterized protein</fullName>
    </submittedName>
</protein>
<organism evidence="1 2">
    <name type="scientific">Neisseria subflava NJ9703</name>
    <dbReference type="NCBI Taxonomy" id="546268"/>
    <lineage>
        <taxon>Bacteria</taxon>
        <taxon>Pseudomonadati</taxon>
        <taxon>Pseudomonadota</taxon>
        <taxon>Betaproteobacteria</taxon>
        <taxon>Neisseriales</taxon>
        <taxon>Neisseriaceae</taxon>
        <taxon>Neisseria</taxon>
    </lineage>
</organism>
<evidence type="ECO:0000313" key="1">
    <source>
        <dbReference type="EMBL" id="EFC53279.1"/>
    </source>
</evidence>
<accession>A0A9W5IT80</accession>
<comment type="caution">
    <text evidence="1">The sequence shown here is derived from an EMBL/GenBank/DDBJ whole genome shotgun (WGS) entry which is preliminary data.</text>
</comment>
<dbReference type="EMBL" id="ACEO02000001">
    <property type="protein sequence ID" value="EFC53279.1"/>
    <property type="molecule type" value="Genomic_DNA"/>
</dbReference>
<gene>
    <name evidence="1" type="ORF">NEISUBOT_03281</name>
</gene>